<dbReference type="Pfam" id="PF14054">
    <property type="entry name" value="DUF4249"/>
    <property type="match status" value="1"/>
</dbReference>
<gene>
    <name evidence="2" type="ORF">ACFSRY_14250</name>
</gene>
<name>A0ABW5IN13_9BACT</name>
<dbReference type="RefSeq" id="WP_377508940.1">
    <property type="nucleotide sequence ID" value="NZ_JBHULU010000021.1"/>
</dbReference>
<keyword evidence="1" id="KW-0732">Signal</keyword>
<feature type="chain" id="PRO_5045183102" evidence="1">
    <location>
        <begin position="21"/>
        <end position="297"/>
    </location>
</feature>
<accession>A0ABW5IN13</accession>
<dbReference type="EMBL" id="JBHULU010000021">
    <property type="protein sequence ID" value="MFD2515032.1"/>
    <property type="molecule type" value="Genomic_DNA"/>
</dbReference>
<dbReference type="PROSITE" id="PS51257">
    <property type="entry name" value="PROKAR_LIPOPROTEIN"/>
    <property type="match status" value="1"/>
</dbReference>
<evidence type="ECO:0000313" key="2">
    <source>
        <dbReference type="EMBL" id="MFD2515032.1"/>
    </source>
</evidence>
<proteinExistence type="predicted"/>
<protein>
    <submittedName>
        <fullName evidence="2">DUF4249 domain-containing protein</fullName>
    </submittedName>
</protein>
<evidence type="ECO:0000256" key="1">
    <source>
        <dbReference type="SAM" id="SignalP"/>
    </source>
</evidence>
<reference evidence="3" key="1">
    <citation type="journal article" date="2019" name="Int. J. Syst. Evol. Microbiol.">
        <title>The Global Catalogue of Microorganisms (GCM) 10K type strain sequencing project: providing services to taxonomists for standard genome sequencing and annotation.</title>
        <authorList>
            <consortium name="The Broad Institute Genomics Platform"/>
            <consortium name="The Broad Institute Genome Sequencing Center for Infectious Disease"/>
            <person name="Wu L."/>
            <person name="Ma J."/>
        </authorList>
    </citation>
    <scope>NUCLEOTIDE SEQUENCE [LARGE SCALE GENOMIC DNA]</scope>
    <source>
        <strain evidence="3">KCTC 42498</strain>
    </source>
</reference>
<evidence type="ECO:0000313" key="3">
    <source>
        <dbReference type="Proteomes" id="UP001597544"/>
    </source>
</evidence>
<organism evidence="2 3">
    <name type="scientific">Pontibacter locisalis</name>
    <dbReference type="NCBI Taxonomy" id="1719035"/>
    <lineage>
        <taxon>Bacteria</taxon>
        <taxon>Pseudomonadati</taxon>
        <taxon>Bacteroidota</taxon>
        <taxon>Cytophagia</taxon>
        <taxon>Cytophagales</taxon>
        <taxon>Hymenobacteraceae</taxon>
        <taxon>Pontibacter</taxon>
    </lineage>
</organism>
<comment type="caution">
    <text evidence="2">The sequence shown here is derived from an EMBL/GenBank/DDBJ whole genome shotgun (WGS) entry which is preliminary data.</text>
</comment>
<dbReference type="Proteomes" id="UP001597544">
    <property type="component" value="Unassembled WGS sequence"/>
</dbReference>
<dbReference type="InterPro" id="IPR025345">
    <property type="entry name" value="DUF4249"/>
</dbReference>
<keyword evidence="3" id="KW-1185">Reference proteome</keyword>
<feature type="signal peptide" evidence="1">
    <location>
        <begin position="1"/>
        <end position="20"/>
    </location>
</feature>
<sequence length="297" mass="32961">MKLHKFLLAGLALIAVTLQGCEKDVANFDMSTTPMLVVTSFISPQDTALAVELRRTQPAIGKQSSYEELKVTDATVTISDGSQTVNLTYHTAHDKYFTSKNSLPVVAGKSYFLKVTTPSGDKAEAVCTVPLLTGIRVTELNYNVTPMVNYGYPMNLHKISFKWQDAPGVENYYHLVSYRTYKYTYGYPPVIETQHEAAYTDNSKIFIGDAKQDGNILHSPEFTITSGDPDHAPKPINVVAVLAVTDRAYYQYHQTVLSQENDGGNPFAEPRQIYSNVQGGLGVFAAYNQIKVQKTFY</sequence>